<comment type="caution">
    <text evidence="2">The sequence shown here is derived from an EMBL/GenBank/DDBJ whole genome shotgun (WGS) entry which is preliminary data.</text>
</comment>
<feature type="compositionally biased region" description="Low complexity" evidence="1">
    <location>
        <begin position="603"/>
        <end position="612"/>
    </location>
</feature>
<evidence type="ECO:0000256" key="1">
    <source>
        <dbReference type="SAM" id="MobiDB-lite"/>
    </source>
</evidence>
<feature type="compositionally biased region" description="Basic and acidic residues" evidence="1">
    <location>
        <begin position="747"/>
        <end position="761"/>
    </location>
</feature>
<dbReference type="SUPFAM" id="SSF117281">
    <property type="entry name" value="Kelch motif"/>
    <property type="match status" value="1"/>
</dbReference>
<feature type="compositionally biased region" description="Basic and acidic residues" evidence="1">
    <location>
        <begin position="625"/>
        <end position="658"/>
    </location>
</feature>
<accession>A0A1R2BKK6</accession>
<feature type="compositionally biased region" description="Basic and acidic residues" evidence="1">
    <location>
        <begin position="394"/>
        <end position="406"/>
    </location>
</feature>
<protein>
    <submittedName>
        <fullName evidence="2">Uncharacterized protein</fullName>
    </submittedName>
</protein>
<feature type="compositionally biased region" description="Basic and acidic residues" evidence="1">
    <location>
        <begin position="876"/>
        <end position="904"/>
    </location>
</feature>
<feature type="compositionally biased region" description="Basic and acidic residues" evidence="1">
    <location>
        <begin position="520"/>
        <end position="529"/>
    </location>
</feature>
<keyword evidence="3" id="KW-1185">Reference proteome</keyword>
<sequence length="1122" mass="126828">MGTCSTRLDEATLKQNNIINGIVENPAQRDELVVLAQMNSKINPKKKVKKINEENLEEIQSSLEELAEFPDFYYINRTTGQMFLIKKDSTNEVILKNDMVLPQESAVGHLLSKDILMIGGVLKEKLVESVIFISITLQSTFKVAPLPKACKQGQAHEYKNWVYYIGGVCESDNGLTQAPLMRYNLKQDLWQDLFRYGEDYRFNRIINMGTCILGNKLLLVGGQRLNSKNTLSSNKKIFSINIEKGFKVEVEGKLPYKLLKPSIATGVKQGIITGGITVKSSKFNRKSFHISLKGDNCYLTPIGNIGIDLIEQYPSIYTSKYAMFISYPYIALRMKNLVYWLCYQVIGKTSRIKLEVPKIFPEYENSESSEESEIIENASKKHLNNGLEKKSLDEYSARESVGKSSDKVSSNAGRLGDRPIYETGTHKHLVPSANFLIGENSKKPSEIEYSNLLDPKNDMHYEEKSIKSNNEKDSQISKAEEKNETNSHKLNEKNLSIKKYSEDKKSSSSSSDENSESESEDSKYKEIEKKKPKNPSDATEEDKHEIDSKDLEEKKIRQSVDEKVAEETNLLVNEKVPNNNIESPTFANPSSPLFSIEKKRSSSFKSIESSSNDSKKLSKSEISFDDSKIDRDNYDDSKNIRLAEAKPNENNSIKKKEVPANANLIPTPSQNIQEMPKNINKLPESSKILNQSKTAGKLPISRSSSSDSNKITKSNQSKAKNSIDPYSSKNIKAPSSDSSKSSNSSKSIKEPYLPKKSRDSSKSSSKSPALIKPQSSESSFSDIQDRSDLKPPLTSVNPYQNAPFSKLNFASKVQNNPSKDKNSKTQLVVQGLKFNTKSPKTSPINSVQEISLKSKYPFSYKIKDASSSKSSSSLRKKPDLKQEELKSPDYSKEHEFDEIKDSKSHKVMSLNAKSVLSQRLKNNLQRTENAYLKNVKSANDIEVVEVPTMHNLRPFNQTEQDFNDPDQKKAFEVKPSFQNRFKKIDDDDDESDIFATTEALTRRKKGDFEDKGQRVMTGESFRHRGVYEGNHYMNKLNLNLIDSPYLQPPYKLPKRIKIPKTPKATKTLKTKSQVKIPIKPIEPITVSNYFKSSFNLIQPTENLANEIIPQVNQKYPFSLNKP</sequence>
<dbReference type="InterPro" id="IPR015915">
    <property type="entry name" value="Kelch-typ_b-propeller"/>
</dbReference>
<name>A0A1R2BKK6_9CILI</name>
<feature type="region of interest" description="Disordered" evidence="1">
    <location>
        <begin position="461"/>
        <end position="802"/>
    </location>
</feature>
<dbReference type="Gene3D" id="2.120.10.80">
    <property type="entry name" value="Kelch-type beta propeller"/>
    <property type="match status" value="1"/>
</dbReference>
<dbReference type="AlphaFoldDB" id="A0A1R2BKK6"/>
<feature type="compositionally biased region" description="Basic and acidic residues" evidence="1">
    <location>
        <begin position="541"/>
        <end position="566"/>
    </location>
</feature>
<gene>
    <name evidence="2" type="ORF">SteCoe_23158</name>
</gene>
<feature type="region of interest" description="Disordered" evidence="1">
    <location>
        <begin position="394"/>
        <end position="423"/>
    </location>
</feature>
<feature type="compositionally biased region" description="Polar residues" evidence="1">
    <location>
        <begin position="576"/>
        <end position="593"/>
    </location>
</feature>
<organism evidence="2 3">
    <name type="scientific">Stentor coeruleus</name>
    <dbReference type="NCBI Taxonomy" id="5963"/>
    <lineage>
        <taxon>Eukaryota</taxon>
        <taxon>Sar</taxon>
        <taxon>Alveolata</taxon>
        <taxon>Ciliophora</taxon>
        <taxon>Postciliodesmatophora</taxon>
        <taxon>Heterotrichea</taxon>
        <taxon>Heterotrichida</taxon>
        <taxon>Stentoridae</taxon>
        <taxon>Stentor</taxon>
    </lineage>
</organism>
<evidence type="ECO:0000313" key="2">
    <source>
        <dbReference type="EMBL" id="OMJ77290.1"/>
    </source>
</evidence>
<feature type="compositionally biased region" description="Low complexity" evidence="1">
    <location>
        <begin position="735"/>
        <end position="746"/>
    </location>
</feature>
<feature type="compositionally biased region" description="Basic and acidic residues" evidence="1">
    <location>
        <begin position="461"/>
        <end position="492"/>
    </location>
</feature>
<feature type="compositionally biased region" description="Polar residues" evidence="1">
    <location>
        <begin position="773"/>
        <end position="782"/>
    </location>
</feature>
<feature type="region of interest" description="Disordered" evidence="1">
    <location>
        <begin position="807"/>
        <end position="826"/>
    </location>
</feature>
<feature type="compositionally biased region" description="Polar residues" evidence="1">
    <location>
        <begin position="709"/>
        <end position="730"/>
    </location>
</feature>
<feature type="region of interest" description="Disordered" evidence="1">
    <location>
        <begin position="863"/>
        <end position="904"/>
    </location>
</feature>
<reference evidence="2 3" key="1">
    <citation type="submission" date="2016-11" db="EMBL/GenBank/DDBJ databases">
        <title>The macronuclear genome of Stentor coeruleus: a giant cell with tiny introns.</title>
        <authorList>
            <person name="Slabodnick M."/>
            <person name="Ruby J.G."/>
            <person name="Reiff S.B."/>
            <person name="Swart E.C."/>
            <person name="Gosai S."/>
            <person name="Prabakaran S."/>
            <person name="Witkowska E."/>
            <person name="Larue G.E."/>
            <person name="Fisher S."/>
            <person name="Freeman R.M."/>
            <person name="Gunawardena J."/>
            <person name="Chu W."/>
            <person name="Stover N.A."/>
            <person name="Gregory B.D."/>
            <person name="Nowacki M."/>
            <person name="Derisi J."/>
            <person name="Roy S.W."/>
            <person name="Marshall W.F."/>
            <person name="Sood P."/>
        </authorList>
    </citation>
    <scope>NUCLEOTIDE SEQUENCE [LARGE SCALE GENOMIC DNA]</scope>
    <source>
        <strain evidence="2">WM001</strain>
    </source>
</reference>
<dbReference type="Proteomes" id="UP000187209">
    <property type="component" value="Unassembled WGS sequence"/>
</dbReference>
<evidence type="ECO:0000313" key="3">
    <source>
        <dbReference type="Proteomes" id="UP000187209"/>
    </source>
</evidence>
<dbReference type="EMBL" id="MPUH01000583">
    <property type="protein sequence ID" value="OMJ77290.1"/>
    <property type="molecule type" value="Genomic_DNA"/>
</dbReference>
<proteinExistence type="predicted"/>
<feature type="compositionally biased region" description="Polar residues" evidence="1">
    <location>
        <begin position="664"/>
        <end position="673"/>
    </location>
</feature>